<feature type="transmembrane region" description="Helical" evidence="1">
    <location>
        <begin position="36"/>
        <end position="58"/>
    </location>
</feature>
<evidence type="ECO:0000256" key="1">
    <source>
        <dbReference type="SAM" id="Phobius"/>
    </source>
</evidence>
<keyword evidence="1" id="KW-1133">Transmembrane helix</keyword>
<dbReference type="EMBL" id="GGFL01016194">
    <property type="protein sequence ID" value="MBW80372.1"/>
    <property type="molecule type" value="Transcribed_RNA"/>
</dbReference>
<organism evidence="2">
    <name type="scientific">Anopheles darlingi</name>
    <name type="common">Mosquito</name>
    <dbReference type="NCBI Taxonomy" id="43151"/>
    <lineage>
        <taxon>Eukaryota</taxon>
        <taxon>Metazoa</taxon>
        <taxon>Ecdysozoa</taxon>
        <taxon>Arthropoda</taxon>
        <taxon>Hexapoda</taxon>
        <taxon>Insecta</taxon>
        <taxon>Pterygota</taxon>
        <taxon>Neoptera</taxon>
        <taxon>Endopterygota</taxon>
        <taxon>Diptera</taxon>
        <taxon>Nematocera</taxon>
        <taxon>Culicoidea</taxon>
        <taxon>Culicidae</taxon>
        <taxon>Anophelinae</taxon>
        <taxon>Anopheles</taxon>
    </lineage>
</organism>
<name>A0A2M4DS84_ANODA</name>
<protein>
    <submittedName>
        <fullName evidence="2">Uncharacterized protein</fullName>
    </submittedName>
</protein>
<reference evidence="2" key="1">
    <citation type="submission" date="2018-01" db="EMBL/GenBank/DDBJ databases">
        <title>An insight into the sialome of Amazonian anophelines.</title>
        <authorList>
            <person name="Ribeiro J.M."/>
            <person name="Scarpassa V."/>
            <person name="Calvo E."/>
        </authorList>
    </citation>
    <scope>NUCLEOTIDE SEQUENCE</scope>
</reference>
<keyword evidence="1" id="KW-0812">Transmembrane</keyword>
<dbReference type="AlphaFoldDB" id="A0A2M4DS84"/>
<sequence length="139" mass="15386">MRILLWTSGTQLSVCTMHWAMVSSAIMLLHNVVRCFIAFVVAICVLLLLLLCAISLSLSLSFCSGRYILCTRAQHLCCFAAGSSFNRCKPSSSSFDAARCNERTLPMEDPFSFDFLRLHSTSLFSCCSSNSSSSRCKLM</sequence>
<feature type="transmembrane region" description="Helical" evidence="1">
    <location>
        <begin position="12"/>
        <end position="30"/>
    </location>
</feature>
<keyword evidence="1" id="KW-0472">Membrane</keyword>
<proteinExistence type="predicted"/>
<evidence type="ECO:0000313" key="2">
    <source>
        <dbReference type="EMBL" id="MBW80372.1"/>
    </source>
</evidence>
<accession>A0A2M4DS84</accession>